<keyword evidence="3" id="KW-0175">Coiled coil</keyword>
<evidence type="ECO:0000256" key="3">
    <source>
        <dbReference type="SAM" id="Coils"/>
    </source>
</evidence>
<evidence type="ECO:0000256" key="2">
    <source>
        <dbReference type="ARBA" id="ARBA00022927"/>
    </source>
</evidence>
<dbReference type="EMBL" id="JBHSGS010000049">
    <property type="protein sequence ID" value="MFC4719878.1"/>
    <property type="molecule type" value="Genomic_DNA"/>
</dbReference>
<name>A0ABV9MZ89_9ENTE</name>
<dbReference type="InterPro" id="IPR051472">
    <property type="entry name" value="T3SS_Stator/FliH"/>
</dbReference>
<evidence type="ECO:0008006" key="6">
    <source>
        <dbReference type="Google" id="ProtNLM"/>
    </source>
</evidence>
<comment type="caution">
    <text evidence="4">The sequence shown here is derived from an EMBL/GenBank/DDBJ whole genome shotgun (WGS) entry which is preliminary data.</text>
</comment>
<keyword evidence="2" id="KW-0653">Protein transport</keyword>
<feature type="coiled-coil region" evidence="3">
    <location>
        <begin position="56"/>
        <end position="97"/>
    </location>
</feature>
<protein>
    <recommendedName>
        <fullName evidence="6">Flagellar assembly protein FliH/Type III secretion system HrpE domain-containing protein</fullName>
    </recommendedName>
</protein>
<sequence>MQWLNNSVLKDVQIDAGQSATSIVTTLPIFPKIMINKECSAENGTKETTKTEAKIAATITRERQLIAEERAQLQQEKETILAQAQAAAEELRQATAAECLQLKETTYQEAYQSGQQAGQKDGYQTGWQEAQAAATQMIAQAKENVETLLTDSQTFIAAKKAEWTSASVQMAEALIKKQFEMDQTTILNVLEPIWLEIERPDQLLVVRAHPVHAEVLTSKLEEKKKEMPNFRFSVLKETKFSPCQVEIESDEMLMTFDLQEELQLFLTKLEGLKQDEI</sequence>
<organism evidence="4 5">
    <name type="scientific">Enterococcus lemanii</name>
    <dbReference type="NCBI Taxonomy" id="1159752"/>
    <lineage>
        <taxon>Bacteria</taxon>
        <taxon>Bacillati</taxon>
        <taxon>Bacillota</taxon>
        <taxon>Bacilli</taxon>
        <taxon>Lactobacillales</taxon>
        <taxon>Enterococcaceae</taxon>
        <taxon>Enterococcus</taxon>
    </lineage>
</organism>
<dbReference type="Proteomes" id="UP001595969">
    <property type="component" value="Unassembled WGS sequence"/>
</dbReference>
<evidence type="ECO:0000313" key="5">
    <source>
        <dbReference type="Proteomes" id="UP001595969"/>
    </source>
</evidence>
<dbReference type="RefSeq" id="WP_204652840.1">
    <property type="nucleotide sequence ID" value="NZ_JAFBFD010000002.1"/>
</dbReference>
<gene>
    <name evidence="4" type="ORF">ACFO5I_09080</name>
</gene>
<keyword evidence="5" id="KW-1185">Reference proteome</keyword>
<dbReference type="PANTHER" id="PTHR34982">
    <property type="entry name" value="YOP PROTEINS TRANSLOCATION PROTEIN L"/>
    <property type="match status" value="1"/>
</dbReference>
<evidence type="ECO:0000256" key="1">
    <source>
        <dbReference type="ARBA" id="ARBA00022448"/>
    </source>
</evidence>
<keyword evidence="1" id="KW-0813">Transport</keyword>
<evidence type="ECO:0000313" key="4">
    <source>
        <dbReference type="EMBL" id="MFC4719878.1"/>
    </source>
</evidence>
<proteinExistence type="predicted"/>
<reference evidence="5" key="1">
    <citation type="journal article" date="2019" name="Int. J. Syst. Evol. Microbiol.">
        <title>The Global Catalogue of Microorganisms (GCM) 10K type strain sequencing project: providing services to taxonomists for standard genome sequencing and annotation.</title>
        <authorList>
            <consortium name="The Broad Institute Genomics Platform"/>
            <consortium name="The Broad Institute Genome Sequencing Center for Infectious Disease"/>
            <person name="Wu L."/>
            <person name="Ma J."/>
        </authorList>
    </citation>
    <scope>NUCLEOTIDE SEQUENCE [LARGE SCALE GENOMIC DNA]</scope>
    <source>
        <strain evidence="5">CGMCC 1.19032</strain>
    </source>
</reference>
<accession>A0ABV9MZ89</accession>
<dbReference type="PANTHER" id="PTHR34982:SF1">
    <property type="entry name" value="FLAGELLAR ASSEMBLY PROTEIN FLIH"/>
    <property type="match status" value="1"/>
</dbReference>